<gene>
    <name evidence="1" type="primary">BABAM1</name>
    <name evidence="1" type="ORF">DSO57_1027740</name>
</gene>
<protein>
    <submittedName>
        <fullName evidence="1">Component of the BRCA1-A complex</fullName>
    </submittedName>
</protein>
<organism evidence="1 2">
    <name type="scientific">Entomophthora muscae</name>
    <dbReference type="NCBI Taxonomy" id="34485"/>
    <lineage>
        <taxon>Eukaryota</taxon>
        <taxon>Fungi</taxon>
        <taxon>Fungi incertae sedis</taxon>
        <taxon>Zoopagomycota</taxon>
        <taxon>Entomophthoromycotina</taxon>
        <taxon>Entomophthoromycetes</taxon>
        <taxon>Entomophthorales</taxon>
        <taxon>Entomophthoraceae</taxon>
        <taxon>Entomophthora</taxon>
    </lineage>
</organism>
<comment type="caution">
    <text evidence="1">The sequence shown here is derived from an EMBL/GenBank/DDBJ whole genome shotgun (WGS) entry which is preliminary data.</text>
</comment>
<keyword evidence="2" id="KW-1185">Reference proteome</keyword>
<dbReference type="Proteomes" id="UP001165960">
    <property type="component" value="Unassembled WGS sequence"/>
</dbReference>
<sequence>MTHRTWIDAVKRFTLELVSAKQKIQEKHRFGIWLLSETVVKTLDLTRDFARIKEAINSLACDTIQHGGFDFDHLRNSIASESGKASPGPTRIIFIYGRQGIPTKTFNEYLGGSSEVYFDAIFLHSPAFNSVNSQIIYDTIVSLDNPAFPGYFFEESINFPRLLNAVISLLAHPYYRTKQSVLNYTITL</sequence>
<reference evidence="1" key="1">
    <citation type="submission" date="2022-04" db="EMBL/GenBank/DDBJ databases">
        <title>Genome of the entomopathogenic fungus Entomophthora muscae.</title>
        <authorList>
            <person name="Elya C."/>
            <person name="Lovett B.R."/>
            <person name="Lee E."/>
            <person name="Macias A.M."/>
            <person name="Hajek A.E."/>
            <person name="De Bivort B.L."/>
            <person name="Kasson M.T."/>
            <person name="De Fine Licht H.H."/>
            <person name="Stajich J.E."/>
        </authorList>
    </citation>
    <scope>NUCLEOTIDE SEQUENCE</scope>
    <source>
        <strain evidence="1">Berkeley</strain>
    </source>
</reference>
<dbReference type="EMBL" id="QTSX02000881">
    <property type="protein sequence ID" value="KAJ9084104.1"/>
    <property type="molecule type" value="Genomic_DNA"/>
</dbReference>
<evidence type="ECO:0000313" key="1">
    <source>
        <dbReference type="EMBL" id="KAJ9084104.1"/>
    </source>
</evidence>
<name>A0ACC2UBD2_9FUNG</name>
<proteinExistence type="predicted"/>
<evidence type="ECO:0000313" key="2">
    <source>
        <dbReference type="Proteomes" id="UP001165960"/>
    </source>
</evidence>
<accession>A0ACC2UBD2</accession>